<dbReference type="PROSITE" id="PS00517">
    <property type="entry name" value="RNASE_3_1"/>
    <property type="match status" value="1"/>
</dbReference>
<dbReference type="SMART" id="SM00535">
    <property type="entry name" value="RIBOc"/>
    <property type="match status" value="1"/>
</dbReference>
<sequence>MRLTLSPMRLTLSPGINTLINIMSRLGQDDPSPSRINHNERLEFLGDAVVEFLTRTAIVQNQHLAMLAKKLELDRFMLYAHGPDLCRESDLRHAMANCFEALI</sequence>
<keyword evidence="1" id="KW-0694">RNA-binding</keyword>
<protein>
    <recommendedName>
        <fullName evidence="2">RNase III domain-containing protein</fullName>
    </recommendedName>
</protein>
<evidence type="ECO:0000256" key="1">
    <source>
        <dbReference type="ARBA" id="ARBA00022884"/>
    </source>
</evidence>
<feature type="non-terminal residue" evidence="3">
    <location>
        <position position="103"/>
    </location>
</feature>
<evidence type="ECO:0000259" key="2">
    <source>
        <dbReference type="PROSITE" id="PS50142"/>
    </source>
</evidence>
<feature type="domain" description="RNase III" evidence="2">
    <location>
        <begin position="37"/>
        <end position="61"/>
    </location>
</feature>
<dbReference type="GO" id="GO:0070877">
    <property type="term" value="C:microprocessor complex"/>
    <property type="evidence" value="ECO:0007669"/>
    <property type="project" value="TreeGrafter"/>
</dbReference>
<dbReference type="PROSITE" id="PS50142">
    <property type="entry name" value="RNASE_3_2"/>
    <property type="match status" value="1"/>
</dbReference>
<dbReference type="AlphaFoldDB" id="A0A9Q0EU68"/>
<dbReference type="GO" id="GO:0031053">
    <property type="term" value="P:primary miRNA processing"/>
    <property type="evidence" value="ECO:0007669"/>
    <property type="project" value="TreeGrafter"/>
</dbReference>
<dbReference type="PANTHER" id="PTHR11207">
    <property type="entry name" value="RIBONUCLEASE III"/>
    <property type="match status" value="1"/>
</dbReference>
<evidence type="ECO:0000313" key="3">
    <source>
        <dbReference type="EMBL" id="KAJ3611780.1"/>
    </source>
</evidence>
<dbReference type="GO" id="GO:0031054">
    <property type="term" value="P:pre-miRNA processing"/>
    <property type="evidence" value="ECO:0007669"/>
    <property type="project" value="TreeGrafter"/>
</dbReference>
<dbReference type="OrthoDB" id="8869232at2759"/>
<dbReference type="GO" id="GO:0004525">
    <property type="term" value="F:ribonuclease III activity"/>
    <property type="evidence" value="ECO:0007669"/>
    <property type="project" value="InterPro"/>
</dbReference>
<gene>
    <name evidence="3" type="ORF">NHX12_021794</name>
</gene>
<dbReference type="InterPro" id="IPR036389">
    <property type="entry name" value="RNase_III_sf"/>
</dbReference>
<dbReference type="CDD" id="cd00593">
    <property type="entry name" value="RIBOc"/>
    <property type="match status" value="1"/>
</dbReference>
<keyword evidence="4" id="KW-1185">Reference proteome</keyword>
<comment type="caution">
    <text evidence="3">The sequence shown here is derived from an EMBL/GenBank/DDBJ whole genome shotgun (WGS) entry which is preliminary data.</text>
</comment>
<dbReference type="Proteomes" id="UP001148018">
    <property type="component" value="Unassembled WGS sequence"/>
</dbReference>
<evidence type="ECO:0000313" key="4">
    <source>
        <dbReference type="Proteomes" id="UP001148018"/>
    </source>
</evidence>
<dbReference type="PANTHER" id="PTHR11207:SF0">
    <property type="entry name" value="RIBONUCLEASE 3"/>
    <property type="match status" value="1"/>
</dbReference>
<proteinExistence type="predicted"/>
<reference evidence="3" key="1">
    <citation type="submission" date="2022-07" db="EMBL/GenBank/DDBJ databases">
        <title>Chromosome-level genome of Muraenolepis orangiensis.</title>
        <authorList>
            <person name="Kim J."/>
        </authorList>
    </citation>
    <scope>NUCLEOTIDE SEQUENCE</scope>
    <source>
        <strain evidence="3">KU_S4_2022</strain>
        <tissue evidence="3">Muscle</tissue>
    </source>
</reference>
<accession>A0A9Q0EU68</accession>
<name>A0A9Q0EU68_9TELE</name>
<dbReference type="InterPro" id="IPR000999">
    <property type="entry name" value="RNase_III_dom"/>
</dbReference>
<dbReference type="Gene3D" id="1.10.1520.10">
    <property type="entry name" value="Ribonuclease III domain"/>
    <property type="match status" value="2"/>
</dbReference>
<dbReference type="EMBL" id="JANIIK010000037">
    <property type="protein sequence ID" value="KAJ3611780.1"/>
    <property type="molecule type" value="Genomic_DNA"/>
</dbReference>
<dbReference type="SUPFAM" id="SSF69065">
    <property type="entry name" value="RNase III domain-like"/>
    <property type="match status" value="1"/>
</dbReference>
<dbReference type="GO" id="GO:0003723">
    <property type="term" value="F:RNA binding"/>
    <property type="evidence" value="ECO:0007669"/>
    <property type="project" value="UniProtKB-KW"/>
</dbReference>
<organism evidence="3 4">
    <name type="scientific">Muraenolepis orangiensis</name>
    <name type="common">Patagonian moray cod</name>
    <dbReference type="NCBI Taxonomy" id="630683"/>
    <lineage>
        <taxon>Eukaryota</taxon>
        <taxon>Metazoa</taxon>
        <taxon>Chordata</taxon>
        <taxon>Craniata</taxon>
        <taxon>Vertebrata</taxon>
        <taxon>Euteleostomi</taxon>
        <taxon>Actinopterygii</taxon>
        <taxon>Neopterygii</taxon>
        <taxon>Teleostei</taxon>
        <taxon>Neoteleostei</taxon>
        <taxon>Acanthomorphata</taxon>
        <taxon>Zeiogadaria</taxon>
        <taxon>Gadariae</taxon>
        <taxon>Gadiformes</taxon>
        <taxon>Muraenolepidoidei</taxon>
        <taxon>Muraenolepididae</taxon>
        <taxon>Muraenolepis</taxon>
    </lineage>
</organism>